<organism evidence="2 3">
    <name type="scientific">Aureimonas glaciei</name>
    <dbReference type="NCBI Taxonomy" id="1776957"/>
    <lineage>
        <taxon>Bacteria</taxon>
        <taxon>Pseudomonadati</taxon>
        <taxon>Pseudomonadota</taxon>
        <taxon>Alphaproteobacteria</taxon>
        <taxon>Hyphomicrobiales</taxon>
        <taxon>Aurantimonadaceae</taxon>
        <taxon>Aureimonas</taxon>
    </lineage>
</organism>
<protein>
    <recommendedName>
        <fullName evidence="1">Methyltransferase domain-containing protein</fullName>
    </recommendedName>
</protein>
<evidence type="ECO:0000313" key="2">
    <source>
        <dbReference type="EMBL" id="GGD14162.1"/>
    </source>
</evidence>
<name>A0A917D878_9HYPH</name>
<proteinExistence type="predicted"/>
<dbReference type="AlphaFoldDB" id="A0A917D878"/>
<reference evidence="2" key="1">
    <citation type="journal article" date="2014" name="Int. J. Syst. Evol. Microbiol.">
        <title>Complete genome sequence of Corynebacterium casei LMG S-19264T (=DSM 44701T), isolated from a smear-ripened cheese.</title>
        <authorList>
            <consortium name="US DOE Joint Genome Institute (JGI-PGF)"/>
            <person name="Walter F."/>
            <person name="Albersmeier A."/>
            <person name="Kalinowski J."/>
            <person name="Ruckert C."/>
        </authorList>
    </citation>
    <scope>NUCLEOTIDE SEQUENCE</scope>
    <source>
        <strain evidence="2">CGMCC 1.15493</strain>
    </source>
</reference>
<gene>
    <name evidence="2" type="ORF">GCM10011335_16160</name>
</gene>
<reference evidence="2" key="2">
    <citation type="submission" date="2020-09" db="EMBL/GenBank/DDBJ databases">
        <authorList>
            <person name="Sun Q."/>
            <person name="Zhou Y."/>
        </authorList>
    </citation>
    <scope>NUCLEOTIDE SEQUENCE</scope>
    <source>
        <strain evidence="2">CGMCC 1.15493</strain>
    </source>
</reference>
<comment type="caution">
    <text evidence="2">The sequence shown here is derived from an EMBL/GenBank/DDBJ whole genome shotgun (WGS) entry which is preliminary data.</text>
</comment>
<feature type="domain" description="Methyltransferase" evidence="1">
    <location>
        <begin position="31"/>
        <end position="123"/>
    </location>
</feature>
<dbReference type="Proteomes" id="UP000613160">
    <property type="component" value="Unassembled WGS sequence"/>
</dbReference>
<evidence type="ECO:0000313" key="3">
    <source>
        <dbReference type="Proteomes" id="UP000613160"/>
    </source>
</evidence>
<dbReference type="SUPFAM" id="SSF53335">
    <property type="entry name" value="S-adenosyl-L-methionine-dependent methyltransferases"/>
    <property type="match status" value="1"/>
</dbReference>
<keyword evidence="3" id="KW-1185">Reference proteome</keyword>
<dbReference type="Pfam" id="PF13649">
    <property type="entry name" value="Methyltransf_25"/>
    <property type="match status" value="1"/>
</dbReference>
<dbReference type="InterPro" id="IPR029063">
    <property type="entry name" value="SAM-dependent_MTases_sf"/>
</dbReference>
<dbReference type="CDD" id="cd02440">
    <property type="entry name" value="AdoMet_MTases"/>
    <property type="match status" value="1"/>
</dbReference>
<dbReference type="EMBL" id="BMJJ01000003">
    <property type="protein sequence ID" value="GGD14162.1"/>
    <property type="molecule type" value="Genomic_DNA"/>
</dbReference>
<accession>A0A917D878</accession>
<evidence type="ECO:0000259" key="1">
    <source>
        <dbReference type="Pfam" id="PF13649"/>
    </source>
</evidence>
<sequence>MDGDLARYLDVGRSAMKAMALAGVPQSPKAILDLPCGHGRVARHLRATYPNSTVYVADLDEEGADFCASVLGCTKLTSNEKFDGINFGIQFDLIWVGSLVTHLRDQDTKSFLAFIARHLSPEGVAVVSVHGAFVAGRLLEASFRADGIYGLDADSTRQVLSGYLNSGYGYAPYPHNAQYGISAAKREWVTAAVTEAGLRVNRQVDHAWDNHQDVFAIGKMSNLHPM</sequence>
<dbReference type="InterPro" id="IPR041698">
    <property type="entry name" value="Methyltransf_25"/>
</dbReference>
<dbReference type="Gene3D" id="3.40.50.150">
    <property type="entry name" value="Vaccinia Virus protein VP39"/>
    <property type="match status" value="1"/>
</dbReference>